<dbReference type="EMBL" id="WNKX01000012">
    <property type="protein sequence ID" value="MTW12152.1"/>
    <property type="molecule type" value="Genomic_DNA"/>
</dbReference>
<keyword evidence="3" id="KW-1185">Reference proteome</keyword>
<proteinExistence type="predicted"/>
<organism evidence="2 3">
    <name type="scientific">Massilia eburnea</name>
    <dbReference type="NCBI Taxonomy" id="1776165"/>
    <lineage>
        <taxon>Bacteria</taxon>
        <taxon>Pseudomonadati</taxon>
        <taxon>Pseudomonadota</taxon>
        <taxon>Betaproteobacteria</taxon>
        <taxon>Burkholderiales</taxon>
        <taxon>Oxalobacteraceae</taxon>
        <taxon>Telluria group</taxon>
        <taxon>Massilia</taxon>
    </lineage>
</organism>
<evidence type="ECO:0000313" key="2">
    <source>
        <dbReference type="EMBL" id="MTW12152.1"/>
    </source>
</evidence>
<dbReference type="OrthoDB" id="8775146at2"/>
<gene>
    <name evidence="2" type="ORF">GM658_16225</name>
</gene>
<reference evidence="2 3" key="1">
    <citation type="submission" date="2019-11" db="EMBL/GenBank/DDBJ databases">
        <title>Type strains purchased from KCTC, JCM and DSMZ.</title>
        <authorList>
            <person name="Lu H."/>
        </authorList>
    </citation>
    <scope>NUCLEOTIDE SEQUENCE [LARGE SCALE GENOMIC DNA]</scope>
    <source>
        <strain evidence="2 3">JCM 31587</strain>
    </source>
</reference>
<feature type="compositionally biased region" description="Basic and acidic residues" evidence="1">
    <location>
        <begin position="149"/>
        <end position="159"/>
    </location>
</feature>
<comment type="caution">
    <text evidence="2">The sequence shown here is derived from an EMBL/GenBank/DDBJ whole genome shotgun (WGS) entry which is preliminary data.</text>
</comment>
<dbReference type="Proteomes" id="UP000472320">
    <property type="component" value="Unassembled WGS sequence"/>
</dbReference>
<dbReference type="AlphaFoldDB" id="A0A6L6QIC1"/>
<protein>
    <submittedName>
        <fullName evidence="2">Uncharacterized protein</fullName>
    </submittedName>
</protein>
<dbReference type="RefSeq" id="WP_155455100.1">
    <property type="nucleotide sequence ID" value="NZ_WNKX01000012.1"/>
</dbReference>
<accession>A0A6L6QIC1</accession>
<name>A0A6L6QIC1_9BURK</name>
<feature type="region of interest" description="Disordered" evidence="1">
    <location>
        <begin position="142"/>
        <end position="166"/>
    </location>
</feature>
<evidence type="ECO:0000256" key="1">
    <source>
        <dbReference type="SAM" id="MobiDB-lite"/>
    </source>
</evidence>
<sequence length="166" mass="18714">MSTRVTLEVSLPTLHALLDYHAEQATTLTLADLADIAIREWLQRQRAENRPLDPKGYFWKTVFLPDGTRLRITSSRGPHYAEVICGELVYDFRPVSPNQFVTASLGNVGNAWKVIDLQLPGDSDWTPIIRLRHAAMAHGFRTAKRKAERTRLPEKDDAARNGAAPR</sequence>
<evidence type="ECO:0000313" key="3">
    <source>
        <dbReference type="Proteomes" id="UP000472320"/>
    </source>
</evidence>